<reference evidence="2 3" key="1">
    <citation type="submission" date="2019-03" db="EMBL/GenBank/DDBJ databases">
        <title>Sequencing the genomes of 1000 actinobacteria strains.</title>
        <authorList>
            <person name="Klenk H.-P."/>
        </authorList>
    </citation>
    <scope>NUCLEOTIDE SEQUENCE [LARGE SCALE GENOMIC DNA]</scope>
    <source>
        <strain evidence="2 3">DSM 44969</strain>
    </source>
</reference>
<accession>A0A4R1HDF4</accession>
<dbReference type="AlphaFoldDB" id="A0A4R1HDF4"/>
<dbReference type="EMBL" id="SMFZ01000002">
    <property type="protein sequence ID" value="TCK20087.1"/>
    <property type="molecule type" value="Genomic_DNA"/>
</dbReference>
<protein>
    <submittedName>
        <fullName evidence="2">Uncharacterized protein</fullName>
    </submittedName>
</protein>
<gene>
    <name evidence="2" type="ORF">EV378_4036</name>
</gene>
<evidence type="ECO:0000256" key="1">
    <source>
        <dbReference type="SAM" id="Phobius"/>
    </source>
</evidence>
<keyword evidence="1" id="KW-0472">Membrane</keyword>
<evidence type="ECO:0000313" key="2">
    <source>
        <dbReference type="EMBL" id="TCK20087.1"/>
    </source>
</evidence>
<name>A0A4R1HDF4_PSEEN</name>
<keyword evidence="1" id="KW-0812">Transmembrane</keyword>
<organism evidence="2 3">
    <name type="scientific">Pseudonocardia endophytica</name>
    <dbReference type="NCBI Taxonomy" id="401976"/>
    <lineage>
        <taxon>Bacteria</taxon>
        <taxon>Bacillati</taxon>
        <taxon>Actinomycetota</taxon>
        <taxon>Actinomycetes</taxon>
        <taxon>Pseudonocardiales</taxon>
        <taxon>Pseudonocardiaceae</taxon>
        <taxon>Pseudonocardia</taxon>
    </lineage>
</organism>
<sequence length="70" mass="7635">MRRIHPWSEAPDGVRPAAFRGMDEIERIATVLGTLASWTVWVIGLGVLGAMAALPLLESFAQSRVDGKCR</sequence>
<proteinExistence type="predicted"/>
<evidence type="ECO:0000313" key="3">
    <source>
        <dbReference type="Proteomes" id="UP000295560"/>
    </source>
</evidence>
<keyword evidence="1" id="KW-1133">Transmembrane helix</keyword>
<comment type="caution">
    <text evidence="2">The sequence shown here is derived from an EMBL/GenBank/DDBJ whole genome shotgun (WGS) entry which is preliminary data.</text>
</comment>
<keyword evidence="3" id="KW-1185">Reference proteome</keyword>
<dbReference type="Proteomes" id="UP000295560">
    <property type="component" value="Unassembled WGS sequence"/>
</dbReference>
<feature type="transmembrane region" description="Helical" evidence="1">
    <location>
        <begin position="38"/>
        <end position="57"/>
    </location>
</feature>